<evidence type="ECO:0000313" key="3">
    <source>
        <dbReference type="Proteomes" id="UP000319353"/>
    </source>
</evidence>
<keyword evidence="1" id="KW-1133">Transmembrane helix</keyword>
<comment type="caution">
    <text evidence="2">The sequence shown here is derived from an EMBL/GenBank/DDBJ whole genome shotgun (WGS) entry which is preliminary data.</text>
</comment>
<feature type="transmembrane region" description="Helical" evidence="1">
    <location>
        <begin position="12"/>
        <end position="34"/>
    </location>
</feature>
<dbReference type="EMBL" id="VBAL01000010">
    <property type="protein sequence ID" value="TMJ06671.1"/>
    <property type="molecule type" value="Genomic_DNA"/>
</dbReference>
<dbReference type="AlphaFoldDB" id="A0A537LF84"/>
<accession>A0A537LF84</accession>
<protein>
    <recommendedName>
        <fullName evidence="4">Extracellular solute-binding protein</fullName>
    </recommendedName>
</protein>
<organism evidence="2 3">
    <name type="scientific">Candidatus Segetimicrobium genomatis</name>
    <dbReference type="NCBI Taxonomy" id="2569760"/>
    <lineage>
        <taxon>Bacteria</taxon>
        <taxon>Bacillati</taxon>
        <taxon>Candidatus Sysuimicrobiota</taxon>
        <taxon>Candidatus Sysuimicrobiia</taxon>
        <taxon>Candidatus Sysuimicrobiales</taxon>
        <taxon>Candidatus Segetimicrobiaceae</taxon>
        <taxon>Candidatus Segetimicrobium</taxon>
    </lineage>
</organism>
<name>A0A537LF84_9BACT</name>
<evidence type="ECO:0000313" key="2">
    <source>
        <dbReference type="EMBL" id="TMJ06671.1"/>
    </source>
</evidence>
<keyword evidence="1" id="KW-0472">Membrane</keyword>
<dbReference type="Proteomes" id="UP000319353">
    <property type="component" value="Unassembled WGS sequence"/>
</dbReference>
<evidence type="ECO:0008006" key="4">
    <source>
        <dbReference type="Google" id="ProtNLM"/>
    </source>
</evidence>
<evidence type="ECO:0000256" key="1">
    <source>
        <dbReference type="SAM" id="Phobius"/>
    </source>
</evidence>
<sequence length="122" mass="13033">MEVETRTLGSAWGSAVAAALVIAALTIALAGGWAHAAPAQTLEIWVHEFPPLQDALSKKWIPEFQTAHPGVRVKVTAIPFAGVVAPGRTSGTWETGTIRYSWTTSFSRRWTPRSLGTPPPGT</sequence>
<keyword evidence="1" id="KW-0812">Transmembrane</keyword>
<proteinExistence type="predicted"/>
<reference evidence="2 3" key="1">
    <citation type="journal article" date="2019" name="Nat. Microbiol.">
        <title>Mediterranean grassland soil C-N compound turnover is dependent on rainfall and depth, and is mediated by genomically divergent microorganisms.</title>
        <authorList>
            <person name="Diamond S."/>
            <person name="Andeer P.F."/>
            <person name="Li Z."/>
            <person name="Crits-Christoph A."/>
            <person name="Burstein D."/>
            <person name="Anantharaman K."/>
            <person name="Lane K.R."/>
            <person name="Thomas B.C."/>
            <person name="Pan C."/>
            <person name="Northen T.R."/>
            <person name="Banfield J.F."/>
        </authorList>
    </citation>
    <scope>NUCLEOTIDE SEQUENCE [LARGE SCALE GENOMIC DNA]</scope>
    <source>
        <strain evidence="2">NP_4</strain>
    </source>
</reference>
<gene>
    <name evidence="2" type="ORF">E6H01_00855</name>
</gene>